<accession>A0A835VX24</accession>
<proteinExistence type="predicted"/>
<name>A0A835VX24_CHLIN</name>
<feature type="region of interest" description="Disordered" evidence="1">
    <location>
        <begin position="1"/>
        <end position="27"/>
    </location>
</feature>
<reference evidence="2" key="1">
    <citation type="journal article" date="2020" name="bioRxiv">
        <title>Comparative genomics of Chlamydomonas.</title>
        <authorList>
            <person name="Craig R.J."/>
            <person name="Hasan A.R."/>
            <person name="Ness R.W."/>
            <person name="Keightley P.D."/>
        </authorList>
    </citation>
    <scope>NUCLEOTIDE SEQUENCE</scope>
    <source>
        <strain evidence="2">SAG 7.73</strain>
    </source>
</reference>
<dbReference type="Proteomes" id="UP000650467">
    <property type="component" value="Unassembled WGS sequence"/>
</dbReference>
<comment type="caution">
    <text evidence="2">The sequence shown here is derived from an EMBL/GenBank/DDBJ whole genome shotgun (WGS) entry which is preliminary data.</text>
</comment>
<dbReference type="AlphaFoldDB" id="A0A835VX24"/>
<keyword evidence="3" id="KW-1185">Reference proteome</keyword>
<evidence type="ECO:0000313" key="2">
    <source>
        <dbReference type="EMBL" id="KAG2429043.1"/>
    </source>
</evidence>
<evidence type="ECO:0000313" key="3">
    <source>
        <dbReference type="Proteomes" id="UP000650467"/>
    </source>
</evidence>
<organism evidence="2 3">
    <name type="scientific">Chlamydomonas incerta</name>
    <dbReference type="NCBI Taxonomy" id="51695"/>
    <lineage>
        <taxon>Eukaryota</taxon>
        <taxon>Viridiplantae</taxon>
        <taxon>Chlorophyta</taxon>
        <taxon>core chlorophytes</taxon>
        <taxon>Chlorophyceae</taxon>
        <taxon>CS clade</taxon>
        <taxon>Chlamydomonadales</taxon>
        <taxon>Chlamydomonadaceae</taxon>
        <taxon>Chlamydomonas</taxon>
    </lineage>
</organism>
<protein>
    <submittedName>
        <fullName evidence="2">Uncharacterized protein</fullName>
    </submittedName>
</protein>
<dbReference type="OrthoDB" id="10460688at2759"/>
<sequence length="188" mass="20014">MVYRRFGEVPPAPAPLRPPSPAPPPDSCSDDLLLPAGVLAPGGQTVTFMRYAEPSVQYGDVCSGRRFKLVCRGGRFYDATTNKLIDSESALDLFPAESCYQRCNPAAPEVADLGLTAADDYDVGQSVSYTRYAAAEVPYDGACQAETLRRTCQLPAAAGATAMVWSEPIGKSGFTFKACVKQPDPAGH</sequence>
<gene>
    <name evidence="2" type="ORF">HXX76_011285</name>
</gene>
<evidence type="ECO:0000256" key="1">
    <source>
        <dbReference type="SAM" id="MobiDB-lite"/>
    </source>
</evidence>
<dbReference type="EMBL" id="JAEHOC010000032">
    <property type="protein sequence ID" value="KAG2429043.1"/>
    <property type="molecule type" value="Genomic_DNA"/>
</dbReference>
<feature type="compositionally biased region" description="Pro residues" evidence="1">
    <location>
        <begin position="10"/>
        <end position="26"/>
    </location>
</feature>